<evidence type="ECO:0000313" key="5">
    <source>
        <dbReference type="EMBL" id="AZZ38561.1"/>
    </source>
</evidence>
<dbReference type="SMART" id="SM00345">
    <property type="entry name" value="HTH_GNTR"/>
    <property type="match status" value="1"/>
</dbReference>
<dbReference type="InterPro" id="IPR036388">
    <property type="entry name" value="WH-like_DNA-bd_sf"/>
</dbReference>
<dbReference type="SMART" id="SM00895">
    <property type="entry name" value="FCD"/>
    <property type="match status" value="1"/>
</dbReference>
<evidence type="ECO:0000313" key="6">
    <source>
        <dbReference type="Proteomes" id="UP000285875"/>
    </source>
</evidence>
<dbReference type="Gene3D" id="1.20.120.530">
    <property type="entry name" value="GntR ligand-binding domain-like"/>
    <property type="match status" value="1"/>
</dbReference>
<dbReference type="GO" id="GO:0003700">
    <property type="term" value="F:DNA-binding transcription factor activity"/>
    <property type="evidence" value="ECO:0007669"/>
    <property type="project" value="InterPro"/>
</dbReference>
<dbReference type="Proteomes" id="UP000285875">
    <property type="component" value="Chromosome"/>
</dbReference>
<reference evidence="6" key="1">
    <citation type="submission" date="2017-12" db="EMBL/GenBank/DDBJ databases">
        <title>Whole genome sequencing of Acidipropionibacterium jensenii strains JS279 and JS280.</title>
        <authorList>
            <person name="Deptula P."/>
            <person name="Laine P."/>
            <person name="Smolander O.-P."/>
            <person name="Paulin L."/>
            <person name="Auvinen P."/>
            <person name="Varmanen P."/>
        </authorList>
    </citation>
    <scope>NUCLEOTIDE SEQUENCE [LARGE SCALE GENOMIC DNA]</scope>
    <source>
        <strain evidence="6">JS280</strain>
    </source>
</reference>
<dbReference type="Pfam" id="PF00392">
    <property type="entry name" value="GntR"/>
    <property type="match status" value="1"/>
</dbReference>
<dbReference type="AlphaFoldDB" id="A0A3Q9UHW9"/>
<evidence type="ECO:0000256" key="3">
    <source>
        <dbReference type="ARBA" id="ARBA00023163"/>
    </source>
</evidence>
<dbReference type="SUPFAM" id="SSF48008">
    <property type="entry name" value="GntR ligand-binding domain-like"/>
    <property type="match status" value="1"/>
</dbReference>
<dbReference type="RefSeq" id="WP_097798166.1">
    <property type="nucleotide sequence ID" value="NZ_CP025570.1"/>
</dbReference>
<dbReference type="PROSITE" id="PS50949">
    <property type="entry name" value="HTH_GNTR"/>
    <property type="match status" value="1"/>
</dbReference>
<protein>
    <submittedName>
        <fullName evidence="5">GntR family transcriptional regulator</fullName>
    </submittedName>
</protein>
<gene>
    <name evidence="5" type="ORF">C0Z10_01000</name>
</gene>
<dbReference type="Gene3D" id="1.10.10.10">
    <property type="entry name" value="Winged helix-like DNA-binding domain superfamily/Winged helix DNA-binding domain"/>
    <property type="match status" value="1"/>
</dbReference>
<dbReference type="InterPro" id="IPR011711">
    <property type="entry name" value="GntR_C"/>
</dbReference>
<dbReference type="KEGG" id="aji:C0Z10_01000"/>
<dbReference type="PANTHER" id="PTHR43537">
    <property type="entry name" value="TRANSCRIPTIONAL REGULATOR, GNTR FAMILY"/>
    <property type="match status" value="1"/>
</dbReference>
<proteinExistence type="predicted"/>
<name>A0A3Q9UHW9_9ACTN</name>
<feature type="domain" description="HTH gntR-type" evidence="4">
    <location>
        <begin position="14"/>
        <end position="81"/>
    </location>
</feature>
<evidence type="ECO:0000256" key="1">
    <source>
        <dbReference type="ARBA" id="ARBA00023015"/>
    </source>
</evidence>
<keyword evidence="1" id="KW-0805">Transcription regulation</keyword>
<accession>A0A3Q9UHW9</accession>
<dbReference type="InterPro" id="IPR036390">
    <property type="entry name" value="WH_DNA-bd_sf"/>
</dbReference>
<evidence type="ECO:0000259" key="4">
    <source>
        <dbReference type="PROSITE" id="PS50949"/>
    </source>
</evidence>
<keyword evidence="2" id="KW-0238">DNA-binding</keyword>
<dbReference type="InterPro" id="IPR000524">
    <property type="entry name" value="Tscrpt_reg_HTH_GntR"/>
</dbReference>
<dbReference type="Pfam" id="PF07729">
    <property type="entry name" value="FCD"/>
    <property type="match status" value="1"/>
</dbReference>
<sequence>MNSADLAGLKVQIKPTSALVYDRLRELVLSGSFGPGEQLNEARLAAAIGVSRGPVREALQRLIADGLLVSIRNRGVFVVELGVDDIKDIYFMRRVLESEAFLQLQERHTPELVDQLRGIMYRMGRSVQSADWHRVALDDMDFHRTVIAAVGSPRMSETFGVLLAQSTICVMNLRTAYPEPQSLVDEHDRLVSLMQQGDPEPLMQEVAWHMSSATDRLTELLGAEGRTHESRV</sequence>
<organism evidence="5 6">
    <name type="scientific">Acidipropionibacterium jensenii</name>
    <dbReference type="NCBI Taxonomy" id="1749"/>
    <lineage>
        <taxon>Bacteria</taxon>
        <taxon>Bacillati</taxon>
        <taxon>Actinomycetota</taxon>
        <taxon>Actinomycetes</taxon>
        <taxon>Propionibacteriales</taxon>
        <taxon>Propionibacteriaceae</taxon>
        <taxon>Acidipropionibacterium</taxon>
    </lineage>
</organism>
<dbReference type="CDD" id="cd07377">
    <property type="entry name" value="WHTH_GntR"/>
    <property type="match status" value="1"/>
</dbReference>
<keyword evidence="3" id="KW-0804">Transcription</keyword>
<dbReference type="PRINTS" id="PR00035">
    <property type="entry name" value="HTHGNTR"/>
</dbReference>
<dbReference type="GO" id="GO:0003677">
    <property type="term" value="F:DNA binding"/>
    <property type="evidence" value="ECO:0007669"/>
    <property type="project" value="UniProtKB-KW"/>
</dbReference>
<dbReference type="InterPro" id="IPR008920">
    <property type="entry name" value="TF_FadR/GntR_C"/>
</dbReference>
<dbReference type="EMBL" id="CP025570">
    <property type="protein sequence ID" value="AZZ38561.1"/>
    <property type="molecule type" value="Genomic_DNA"/>
</dbReference>
<dbReference type="PANTHER" id="PTHR43537:SF45">
    <property type="entry name" value="GNTR FAMILY REGULATORY PROTEIN"/>
    <property type="match status" value="1"/>
</dbReference>
<dbReference type="SUPFAM" id="SSF46785">
    <property type="entry name" value="Winged helix' DNA-binding domain"/>
    <property type="match status" value="1"/>
</dbReference>
<evidence type="ECO:0000256" key="2">
    <source>
        <dbReference type="ARBA" id="ARBA00023125"/>
    </source>
</evidence>